<dbReference type="EMBL" id="OV170223">
    <property type="protein sequence ID" value="CAH0723128.1"/>
    <property type="molecule type" value="Genomic_DNA"/>
</dbReference>
<name>A0A8J9VJY7_9NEOP</name>
<evidence type="ECO:0000256" key="1">
    <source>
        <dbReference type="SAM" id="SignalP"/>
    </source>
</evidence>
<dbReference type="Proteomes" id="UP000838878">
    <property type="component" value="Chromosome 3"/>
</dbReference>
<keyword evidence="3" id="KW-1185">Reference proteome</keyword>
<gene>
    <name evidence="2" type="ORF">BINO364_LOCUS8998</name>
</gene>
<proteinExistence type="predicted"/>
<accession>A0A8J9VJY7</accession>
<sequence>MDARTLPIFFLLLTSVVIDAWQSEDEYSDRGLRRGIHYHSKRHMLVRENERKRRITTQKPKELRKKPTGNLKPIQADEMEDFEVVSVAVGPPVRPKYDKVFKHLPKSTNHANNYTNTNVVVNLVKDVIAQIGREFLTRPLSEDFIFGQYVGLSIKNLTRELKLKIQHEILDLIVKYQKISFGDGVSITTNTQLEEKTPLPLLKEIKLDKKFINDTADEGWPDFKNLAKIVG</sequence>
<feature type="chain" id="PRO_5035446372" evidence="1">
    <location>
        <begin position="21"/>
        <end position="231"/>
    </location>
</feature>
<protein>
    <submittedName>
        <fullName evidence="2">Uncharacterized protein</fullName>
    </submittedName>
</protein>
<dbReference type="AlphaFoldDB" id="A0A8J9VJY7"/>
<feature type="signal peptide" evidence="1">
    <location>
        <begin position="1"/>
        <end position="20"/>
    </location>
</feature>
<feature type="non-terminal residue" evidence="2">
    <location>
        <position position="231"/>
    </location>
</feature>
<dbReference type="OrthoDB" id="7465615at2759"/>
<evidence type="ECO:0000313" key="2">
    <source>
        <dbReference type="EMBL" id="CAH0723128.1"/>
    </source>
</evidence>
<keyword evidence="1" id="KW-0732">Signal</keyword>
<organism evidence="2 3">
    <name type="scientific">Brenthis ino</name>
    <name type="common">lesser marbled fritillary</name>
    <dbReference type="NCBI Taxonomy" id="405034"/>
    <lineage>
        <taxon>Eukaryota</taxon>
        <taxon>Metazoa</taxon>
        <taxon>Ecdysozoa</taxon>
        <taxon>Arthropoda</taxon>
        <taxon>Hexapoda</taxon>
        <taxon>Insecta</taxon>
        <taxon>Pterygota</taxon>
        <taxon>Neoptera</taxon>
        <taxon>Endopterygota</taxon>
        <taxon>Lepidoptera</taxon>
        <taxon>Glossata</taxon>
        <taxon>Ditrysia</taxon>
        <taxon>Papilionoidea</taxon>
        <taxon>Nymphalidae</taxon>
        <taxon>Heliconiinae</taxon>
        <taxon>Argynnini</taxon>
        <taxon>Brenthis</taxon>
    </lineage>
</organism>
<evidence type="ECO:0000313" key="3">
    <source>
        <dbReference type="Proteomes" id="UP000838878"/>
    </source>
</evidence>
<reference evidence="2" key="1">
    <citation type="submission" date="2021-12" db="EMBL/GenBank/DDBJ databases">
        <authorList>
            <person name="Martin H S."/>
        </authorList>
    </citation>
    <scope>NUCLEOTIDE SEQUENCE</scope>
</reference>